<evidence type="ECO:0000256" key="2">
    <source>
        <dbReference type="SAM" id="MobiDB-lite"/>
    </source>
</evidence>
<evidence type="ECO:0000259" key="3">
    <source>
        <dbReference type="SMART" id="SM00939"/>
    </source>
</evidence>
<dbReference type="SMART" id="SM00939">
    <property type="entry name" value="PepX_C"/>
    <property type="match status" value="1"/>
</dbReference>
<sequence>MQPLRHAAYSLRMTRFINGSNNRTAVLIGCVLILFAGVVGSSCSSSAESSSSASSTSPPSTSTSPKVPDQADCVPPAASSPVQVAAVTGSATDIDLVSFDGTVIRGHWFALPTATAQDPAPTILMGPGWSLSGDTAVDSVGILGVVGISTLRSAGYNVLTWDPRGFGESTGVAQVNSKDFEARDVSELLNWVATQDVAQLDGQRNPRVGMVGGSYGGGIQLVTAATDCRVDAIVPVIAWNSLQSSLYKADTVKSGWAGILSDSSASDSVDPHVRHAQDSAEATGVLDAEDQAWFIARGPAELVNQITAPTLIVQGTVDTLFTLGEGITNYNMLTKNGVPVSMIWYCDGHGVCLTKPGDPLRVSTAVIAWMDRYVANDTSVDTGPGFDVIDQDGVRYTATSYAEAAGTPLTASGSGTLELTAEGGSGPTVIPEGAGSVLSGLVESITPALAQNAVNLPLVVQGGPDLVLGAPELSLSYSGSNGTGDRPTRVFAQLVDASTSLVIGNQITPIAVVLDGAKHQVRVPLEVIAFAAKPGATITLQIVASTVAYAAPQFGGRISFDSIDLSLPVVAAGQMKRDSA</sequence>
<evidence type="ECO:0000313" key="4">
    <source>
        <dbReference type="EMBL" id="CAB4809659.1"/>
    </source>
</evidence>
<protein>
    <submittedName>
        <fullName evidence="4">Unannotated protein</fullName>
    </submittedName>
</protein>
<dbReference type="SUPFAM" id="SSF53474">
    <property type="entry name" value="alpha/beta-Hydrolases"/>
    <property type="match status" value="1"/>
</dbReference>
<evidence type="ECO:0000256" key="1">
    <source>
        <dbReference type="ARBA" id="ARBA00022801"/>
    </source>
</evidence>
<feature type="compositionally biased region" description="Low complexity" evidence="2">
    <location>
        <begin position="47"/>
        <end position="65"/>
    </location>
</feature>
<dbReference type="Gene3D" id="3.40.50.1820">
    <property type="entry name" value="alpha/beta hydrolase"/>
    <property type="match status" value="1"/>
</dbReference>
<dbReference type="AlphaFoldDB" id="A0A6J6YKQ9"/>
<accession>A0A6J6YKQ9</accession>
<feature type="domain" description="Xaa-Pro dipeptidyl-peptidase C-terminal" evidence="3">
    <location>
        <begin position="367"/>
        <end position="571"/>
    </location>
</feature>
<dbReference type="GO" id="GO:0008239">
    <property type="term" value="F:dipeptidyl-peptidase activity"/>
    <property type="evidence" value="ECO:0007669"/>
    <property type="project" value="InterPro"/>
</dbReference>
<feature type="region of interest" description="Disordered" evidence="2">
    <location>
        <begin position="47"/>
        <end position="77"/>
    </location>
</feature>
<dbReference type="PANTHER" id="PTHR22946">
    <property type="entry name" value="DIENELACTONE HYDROLASE DOMAIN-CONTAINING PROTEIN-RELATED"/>
    <property type="match status" value="1"/>
</dbReference>
<dbReference type="Pfam" id="PF02129">
    <property type="entry name" value="Peptidase_S15"/>
    <property type="match status" value="1"/>
</dbReference>
<organism evidence="4">
    <name type="scientific">freshwater metagenome</name>
    <dbReference type="NCBI Taxonomy" id="449393"/>
    <lineage>
        <taxon>unclassified sequences</taxon>
        <taxon>metagenomes</taxon>
        <taxon>ecological metagenomes</taxon>
    </lineage>
</organism>
<gene>
    <name evidence="4" type="ORF">UFOPK3046_01063</name>
</gene>
<dbReference type="InterPro" id="IPR050261">
    <property type="entry name" value="FrsA_esterase"/>
</dbReference>
<dbReference type="InterPro" id="IPR029058">
    <property type="entry name" value="AB_hydrolase_fold"/>
</dbReference>
<proteinExistence type="predicted"/>
<name>A0A6J6YKQ9_9ZZZZ</name>
<keyword evidence="1" id="KW-0378">Hydrolase</keyword>
<dbReference type="InterPro" id="IPR000383">
    <property type="entry name" value="Xaa-Pro-like_dom"/>
</dbReference>
<dbReference type="EMBL" id="CAFAAQ010000088">
    <property type="protein sequence ID" value="CAB4809659.1"/>
    <property type="molecule type" value="Genomic_DNA"/>
</dbReference>
<dbReference type="GO" id="GO:0016788">
    <property type="term" value="F:hydrolase activity, acting on ester bonds"/>
    <property type="evidence" value="ECO:0007669"/>
    <property type="project" value="UniProtKB-ARBA"/>
</dbReference>
<dbReference type="InterPro" id="IPR013736">
    <property type="entry name" value="Xaa-Pro_dipept_C"/>
</dbReference>
<dbReference type="PANTHER" id="PTHR22946:SF9">
    <property type="entry name" value="POLYKETIDE TRANSFERASE AF380"/>
    <property type="match status" value="1"/>
</dbReference>
<reference evidence="4" key="1">
    <citation type="submission" date="2020-05" db="EMBL/GenBank/DDBJ databases">
        <authorList>
            <person name="Chiriac C."/>
            <person name="Salcher M."/>
            <person name="Ghai R."/>
            <person name="Kavagutti S V."/>
        </authorList>
    </citation>
    <scope>NUCLEOTIDE SEQUENCE</scope>
</reference>